<feature type="transmembrane region" description="Helical" evidence="1">
    <location>
        <begin position="21"/>
        <end position="38"/>
    </location>
</feature>
<dbReference type="RefSeq" id="WP_003840760.1">
    <property type="nucleotide sequence ID" value="NC_013714.1"/>
</dbReference>
<keyword evidence="1" id="KW-1133">Transmembrane helix</keyword>
<name>D2Q9G2_BIFDB</name>
<protein>
    <submittedName>
        <fullName evidence="2">Uncharacterized protein</fullName>
    </submittedName>
</protein>
<dbReference type="KEGG" id="bde:BDP_0788"/>
<dbReference type="Proteomes" id="UP000008693">
    <property type="component" value="Chromosome"/>
</dbReference>
<proteinExistence type="predicted"/>
<reference evidence="2 3" key="1">
    <citation type="journal article" date="2009" name="PLoS Genet.">
        <title>The Bifidobacterium dentium Bd1 genome sequence reflects its genetic adaptation to the human oral cavity.</title>
        <authorList>
            <person name="Ventura M."/>
            <person name="Turroni F."/>
            <person name="Zomer A."/>
            <person name="Foroni E."/>
            <person name="Giubellini V."/>
            <person name="Bottacini F."/>
            <person name="Canchaya C."/>
            <person name="Claesson M.J."/>
            <person name="He F."/>
            <person name="Mantzourani M."/>
            <person name="Mulas L."/>
            <person name="Ferrarini A."/>
            <person name="Gao B."/>
            <person name="Delledonne M."/>
            <person name="Henrissat B."/>
            <person name="Coutinho P."/>
            <person name="Oggioni M."/>
            <person name="Gupta R.S."/>
            <person name="Zhang Z."/>
            <person name="Beighton D."/>
            <person name="Fitzgerald G.F."/>
            <person name="O'Toole P.W."/>
            <person name="van Sinderen D."/>
        </authorList>
    </citation>
    <scope>NUCLEOTIDE SEQUENCE [LARGE SCALE GENOMIC DNA]</scope>
    <source>
        <strain evidence="3">ATCC 27534 / DSM 20436 / JCM 1195 / Bd1</strain>
    </source>
</reference>
<dbReference type="HOGENOM" id="CLU_3213030_0_0_11"/>
<evidence type="ECO:0000313" key="3">
    <source>
        <dbReference type="Proteomes" id="UP000008693"/>
    </source>
</evidence>
<sequence length="44" mass="4913">MNISEICRRCIKAFTNRVPARVTYGVAAALVVVAVLVIELPRLW</sequence>
<dbReference type="AlphaFoldDB" id="D2Q9G2"/>
<keyword evidence="1" id="KW-0472">Membrane</keyword>
<evidence type="ECO:0000313" key="2">
    <source>
        <dbReference type="EMBL" id="ADB09448.1"/>
    </source>
</evidence>
<keyword evidence="1" id="KW-0812">Transmembrane</keyword>
<keyword evidence="3" id="KW-1185">Reference proteome</keyword>
<organism evidence="2 3">
    <name type="scientific">Bifidobacterium dentium (strain ATCC 27534 / DSM 20436 / JCM 1195 / Bd1)</name>
    <dbReference type="NCBI Taxonomy" id="401473"/>
    <lineage>
        <taxon>Bacteria</taxon>
        <taxon>Bacillati</taxon>
        <taxon>Actinomycetota</taxon>
        <taxon>Actinomycetes</taxon>
        <taxon>Bifidobacteriales</taxon>
        <taxon>Bifidobacteriaceae</taxon>
        <taxon>Bifidobacterium</taxon>
    </lineage>
</organism>
<dbReference type="STRING" id="401473.BDP_0788"/>
<gene>
    <name evidence="2" type="ordered locus">BDP_0788</name>
</gene>
<accession>D2Q9G2</accession>
<evidence type="ECO:0000256" key="1">
    <source>
        <dbReference type="SAM" id="Phobius"/>
    </source>
</evidence>
<dbReference type="EMBL" id="CP001750">
    <property type="protein sequence ID" value="ADB09448.1"/>
    <property type="molecule type" value="Genomic_DNA"/>
</dbReference>